<gene>
    <name evidence="5" type="ORF">AB852_35600</name>
</gene>
<organism evidence="5 6">
    <name type="scientific">Streptomyces uncialis</name>
    <dbReference type="NCBI Taxonomy" id="1048205"/>
    <lineage>
        <taxon>Bacteria</taxon>
        <taxon>Bacillati</taxon>
        <taxon>Actinomycetota</taxon>
        <taxon>Actinomycetes</taxon>
        <taxon>Kitasatosporales</taxon>
        <taxon>Streptomycetaceae</taxon>
        <taxon>Streptomyces</taxon>
    </lineage>
</organism>
<dbReference type="Pfam" id="PF00239">
    <property type="entry name" value="Resolvase"/>
    <property type="match status" value="1"/>
</dbReference>
<feature type="domain" description="Recombinase" evidence="4">
    <location>
        <begin position="168"/>
        <end position="325"/>
    </location>
</feature>
<evidence type="ECO:0000313" key="5">
    <source>
        <dbReference type="EMBL" id="OKH90534.1"/>
    </source>
</evidence>
<dbReference type="PROSITE" id="PS51736">
    <property type="entry name" value="RECOMBINASES_3"/>
    <property type="match status" value="1"/>
</dbReference>
<dbReference type="InterPro" id="IPR011109">
    <property type="entry name" value="DNA_bind_recombinase_dom"/>
</dbReference>
<evidence type="ECO:0000313" key="6">
    <source>
        <dbReference type="Proteomes" id="UP000186455"/>
    </source>
</evidence>
<name>A0A1Q4UY58_9ACTN</name>
<dbReference type="PROSITE" id="PS51737">
    <property type="entry name" value="RECOMBINASE_DNA_BIND"/>
    <property type="match status" value="1"/>
</dbReference>
<evidence type="ECO:0000256" key="2">
    <source>
        <dbReference type="ARBA" id="ARBA00023172"/>
    </source>
</evidence>
<evidence type="ECO:0000256" key="1">
    <source>
        <dbReference type="ARBA" id="ARBA00023125"/>
    </source>
</evidence>
<evidence type="ECO:0000259" key="4">
    <source>
        <dbReference type="PROSITE" id="PS51737"/>
    </source>
</evidence>
<dbReference type="SMART" id="SM00857">
    <property type="entry name" value="Resolvase"/>
    <property type="match status" value="1"/>
</dbReference>
<comment type="caution">
    <text evidence="5">The sequence shown here is derived from an EMBL/GenBank/DDBJ whole genome shotgun (WGS) entry which is preliminary data.</text>
</comment>
<dbReference type="PANTHER" id="PTHR30461">
    <property type="entry name" value="DNA-INVERTASE FROM LAMBDOID PROPHAGE"/>
    <property type="match status" value="1"/>
</dbReference>
<dbReference type="SUPFAM" id="SSF53041">
    <property type="entry name" value="Resolvase-like"/>
    <property type="match status" value="1"/>
</dbReference>
<dbReference type="Gene3D" id="3.40.50.1390">
    <property type="entry name" value="Resolvase, N-terminal catalytic domain"/>
    <property type="match status" value="1"/>
</dbReference>
<feature type="domain" description="Resolvase/invertase-type recombinase catalytic" evidence="3">
    <location>
        <begin position="9"/>
        <end position="160"/>
    </location>
</feature>
<dbReference type="STRING" id="1048205.AB852_35600"/>
<keyword evidence="6" id="KW-1185">Reference proteome</keyword>
<evidence type="ECO:0008006" key="7">
    <source>
        <dbReference type="Google" id="ProtNLM"/>
    </source>
</evidence>
<dbReference type="Gene3D" id="3.90.1750.20">
    <property type="entry name" value="Putative Large Serine Recombinase, Chain B, Domain 2"/>
    <property type="match status" value="1"/>
</dbReference>
<dbReference type="InterPro" id="IPR050639">
    <property type="entry name" value="SSR_resolvase"/>
</dbReference>
<sequence>MSATALEAIAVGYVRQSSAKTNKTEASPLTQRAAIEGRAAELNARFVRHYEDIGISGWNPDAERPGFEEMLKAARAGAFNMLIVYDVSRFSRREVVDAIPIVTELHRLGVTIVSVCDGVFAPRDTMALIYLIMRLDAANKESALKSKKVRDVKAAQRAKGSWLGGQTPYGLDAESYVDGKLPLMRLIHNKAESANLRRIVALIFKHMKDPNGRKRGQRNPGTLSALCDNMTRDKIPTRGQRKGKERANSTWQVKTLKGILMNPAIAGMRAEPVYKLRENGTRTNTLIDYRIIRDEDGRPERICEAIIPPAKWFVLREWLRGRGQGEGVAHGTSLLSGLRNADGKAILTCACERPQGALNSGPKPVYRCTRGSSVPSKTGEHEALNAVMQSHLDAHVAGKVFALIQSATAGDADVETVAIMIEATRVFSRSIERPETAAERTEVVTERVDANNALSELYDDLDAGLYAGSMGRSRFKEKKARIEGRITAAEKRLGELADPESVTLPLAEWLDGAENGDPLGKGSWWARAALADKRKFIELFVCRVRVKSVKNSHQGRTRGGYDVAPRIDIEFVRPEDEEGAAANSAAA</sequence>
<dbReference type="PANTHER" id="PTHR30461:SF2">
    <property type="entry name" value="SERINE RECOMBINASE PINE-RELATED"/>
    <property type="match status" value="1"/>
</dbReference>
<dbReference type="InterPro" id="IPR036162">
    <property type="entry name" value="Resolvase-like_N_sf"/>
</dbReference>
<reference evidence="5 6" key="1">
    <citation type="submission" date="2015-06" db="EMBL/GenBank/DDBJ databases">
        <title>Cloning and characterization of the uncialamcin biosynthetic gene cluster.</title>
        <authorList>
            <person name="Yan X."/>
            <person name="Huang T."/>
            <person name="Ge H."/>
            <person name="Shen B."/>
        </authorList>
    </citation>
    <scope>NUCLEOTIDE SEQUENCE [LARGE SCALE GENOMIC DNA]</scope>
    <source>
        <strain evidence="5 6">DCA2648</strain>
    </source>
</reference>
<protein>
    <recommendedName>
        <fullName evidence="7">Recombinase family protein</fullName>
    </recommendedName>
</protein>
<proteinExistence type="predicted"/>
<dbReference type="GO" id="GO:0000150">
    <property type="term" value="F:DNA strand exchange activity"/>
    <property type="evidence" value="ECO:0007669"/>
    <property type="project" value="InterPro"/>
</dbReference>
<keyword evidence="2" id="KW-0233">DNA recombination</keyword>
<dbReference type="Proteomes" id="UP000186455">
    <property type="component" value="Unassembled WGS sequence"/>
</dbReference>
<dbReference type="EMBL" id="LFBV01000012">
    <property type="protein sequence ID" value="OKH90534.1"/>
    <property type="molecule type" value="Genomic_DNA"/>
</dbReference>
<keyword evidence="1" id="KW-0238">DNA-binding</keyword>
<dbReference type="InterPro" id="IPR006119">
    <property type="entry name" value="Resolv_N"/>
</dbReference>
<evidence type="ECO:0000259" key="3">
    <source>
        <dbReference type="PROSITE" id="PS51736"/>
    </source>
</evidence>
<dbReference type="Pfam" id="PF07508">
    <property type="entry name" value="Recombinase"/>
    <property type="match status" value="1"/>
</dbReference>
<accession>A0A1Q4UY58</accession>
<dbReference type="GO" id="GO:0003677">
    <property type="term" value="F:DNA binding"/>
    <property type="evidence" value="ECO:0007669"/>
    <property type="project" value="UniProtKB-KW"/>
</dbReference>
<dbReference type="CDD" id="cd00338">
    <property type="entry name" value="Ser_Recombinase"/>
    <property type="match status" value="1"/>
</dbReference>
<dbReference type="AlphaFoldDB" id="A0A1Q4UY58"/>
<dbReference type="InterPro" id="IPR038109">
    <property type="entry name" value="DNA_bind_recomb_sf"/>
</dbReference>